<proteinExistence type="predicted"/>
<keyword evidence="2" id="KW-1185">Reference proteome</keyword>
<dbReference type="RefSeq" id="WP_206726428.1">
    <property type="nucleotide sequence ID" value="NZ_CP071090.1"/>
</dbReference>
<dbReference type="Proteomes" id="UP000662747">
    <property type="component" value="Chromosome"/>
</dbReference>
<dbReference type="EMBL" id="CP071090">
    <property type="protein sequence ID" value="QSQ24867.1"/>
    <property type="molecule type" value="Genomic_DNA"/>
</dbReference>
<organism evidence="1 2">
    <name type="scientific">Pyxidicoccus parkwayensis</name>
    <dbReference type="NCBI Taxonomy" id="2813578"/>
    <lineage>
        <taxon>Bacteria</taxon>
        <taxon>Pseudomonadati</taxon>
        <taxon>Myxococcota</taxon>
        <taxon>Myxococcia</taxon>
        <taxon>Myxococcales</taxon>
        <taxon>Cystobacterineae</taxon>
        <taxon>Myxococcaceae</taxon>
        <taxon>Pyxidicoccus</taxon>
    </lineage>
</organism>
<name>A0ABX7P347_9BACT</name>
<evidence type="ECO:0000313" key="2">
    <source>
        <dbReference type="Proteomes" id="UP000662747"/>
    </source>
</evidence>
<sequence length="141" mass="15961">MTASSPPPSAELLRTLLAQELSSISLTNWGYFYPAQVAVWRFIQAARPGVLDEPLSGFDTEPWWDGKGARWYLDVLWNNEAVLTPVEEVLYPLVKAVPRRAVERGFLYPHEVPSMPLEPFERLVPAVLTEIDRAVREGLVE</sequence>
<gene>
    <name evidence="1" type="ORF">JY651_07975</name>
</gene>
<accession>A0ABX7P347</accession>
<protein>
    <recommendedName>
        <fullName evidence="3">DUF2750 domain-containing protein</fullName>
    </recommendedName>
</protein>
<evidence type="ECO:0000313" key="1">
    <source>
        <dbReference type="EMBL" id="QSQ24867.1"/>
    </source>
</evidence>
<evidence type="ECO:0008006" key="3">
    <source>
        <dbReference type="Google" id="ProtNLM"/>
    </source>
</evidence>
<reference evidence="1 2" key="1">
    <citation type="submission" date="2021-02" db="EMBL/GenBank/DDBJ databases">
        <title>De Novo genome assembly of isolated myxobacteria.</title>
        <authorList>
            <person name="Stevens D.C."/>
        </authorList>
    </citation>
    <scope>NUCLEOTIDE SEQUENCE [LARGE SCALE GENOMIC DNA]</scope>
    <source>
        <strain evidence="2">SCPEA02</strain>
    </source>
</reference>